<dbReference type="PANTHER" id="PTHR36836">
    <property type="entry name" value="COLANIC ACID BIOSYNTHESIS PROTEIN WCAK"/>
    <property type="match status" value="1"/>
</dbReference>
<dbReference type="AlphaFoldDB" id="A0A947GIM6"/>
<accession>A0A947GIM6</accession>
<reference evidence="2" key="2">
    <citation type="journal article" date="2021" name="Mar. Drugs">
        <title>Genome Reduction and Secondary Metabolism of the Marine Sponge-Associated Cyanobacterium Leptothoe.</title>
        <authorList>
            <person name="Konstantinou D."/>
            <person name="Popin R.V."/>
            <person name="Fewer D.P."/>
            <person name="Sivonen K."/>
            <person name="Gkelis S."/>
        </authorList>
    </citation>
    <scope>NUCLEOTIDE SEQUENCE</scope>
    <source>
        <strain evidence="2">TAU-MAC 1115</strain>
    </source>
</reference>
<dbReference type="EMBL" id="JADOES010000016">
    <property type="protein sequence ID" value="MBT9315804.1"/>
    <property type="molecule type" value="Genomic_DNA"/>
</dbReference>
<dbReference type="InterPro" id="IPR007345">
    <property type="entry name" value="Polysacch_pyruvyl_Trfase"/>
</dbReference>
<dbReference type="PANTHER" id="PTHR36836:SF1">
    <property type="entry name" value="COLANIC ACID BIOSYNTHESIS PROTEIN WCAK"/>
    <property type="match status" value="1"/>
</dbReference>
<dbReference type="RefSeq" id="WP_215608873.1">
    <property type="nucleotide sequence ID" value="NZ_JADOES010000016.1"/>
</dbReference>
<keyword evidence="2" id="KW-0808">Transferase</keyword>
<dbReference type="Pfam" id="PF04230">
    <property type="entry name" value="PS_pyruv_trans"/>
    <property type="match status" value="1"/>
</dbReference>
<gene>
    <name evidence="2" type="ORF">IXB50_10235</name>
</gene>
<organism evidence="2 3">
    <name type="scientific">Leptothoe spongobia TAU-MAC 1115</name>
    <dbReference type="NCBI Taxonomy" id="1967444"/>
    <lineage>
        <taxon>Bacteria</taxon>
        <taxon>Bacillati</taxon>
        <taxon>Cyanobacteriota</taxon>
        <taxon>Cyanophyceae</taxon>
        <taxon>Nodosilineales</taxon>
        <taxon>Cymatolegaceae</taxon>
        <taxon>Leptothoe</taxon>
        <taxon>Leptothoe spongobia</taxon>
    </lineage>
</organism>
<sequence length="473" mass="53442">MINPFDIDQLLRWVAGGYTQALRYRCDRAEWQPGQRLKLLLTGYNGARNTGADVRVAEIIRQLHHLLGRDKVDLTVTTLNPQLTMGYFQGAQQVRLPHVFPQFLYNECPQHHGVIACEGSMFKSKFADALSTMMAMSLGLAATENKLSVGYGAEAGAMNNRLSQFVQHHCRDSLILCRNRPSQRLLSEKLGIRSTGGTDTAWTFEPAPLGHGAALLKRAGWDGRCPVLAICPINPFWWPVKPSMEKWLGNHLAGLYREQHYCSLYFHHQSQVANQKYSNYIKGLAQAVNTFCQQREIFPIVVGMEQIDRQACKDLAAALDQNVPYFISDQHNMYSLVSLLRNCDLLVSSRFHAILTTMPAQVPAVGVTMDERIRNLMHEQGHHELLLDVDDPNLGEKLLPLLHRLEQDRDTVAHKIGQTVADQLQHMGHMGIAFMAEVSRIYPDFPQPQRSPTWETHLPPLSPTLTHLLENYA</sequence>
<evidence type="ECO:0000259" key="1">
    <source>
        <dbReference type="Pfam" id="PF04230"/>
    </source>
</evidence>
<evidence type="ECO:0000313" key="3">
    <source>
        <dbReference type="Proteomes" id="UP000717364"/>
    </source>
</evidence>
<keyword evidence="3" id="KW-1185">Reference proteome</keyword>
<protein>
    <submittedName>
        <fullName evidence="2">Polysaccharide pyruvyl transferase family protein</fullName>
    </submittedName>
</protein>
<reference evidence="2" key="1">
    <citation type="submission" date="2020-11" db="EMBL/GenBank/DDBJ databases">
        <authorList>
            <person name="Konstantinou D."/>
            <person name="Gkelis S."/>
            <person name="Popin R."/>
            <person name="Fewer D."/>
            <person name="Sivonen K."/>
        </authorList>
    </citation>
    <scope>NUCLEOTIDE SEQUENCE</scope>
    <source>
        <strain evidence="2">TAU-MAC 1115</strain>
    </source>
</reference>
<name>A0A947GIM6_9CYAN</name>
<dbReference type="Proteomes" id="UP000717364">
    <property type="component" value="Unassembled WGS sequence"/>
</dbReference>
<dbReference type="GO" id="GO:0016740">
    <property type="term" value="F:transferase activity"/>
    <property type="evidence" value="ECO:0007669"/>
    <property type="project" value="UniProtKB-KW"/>
</dbReference>
<comment type="caution">
    <text evidence="2">The sequence shown here is derived from an EMBL/GenBank/DDBJ whole genome shotgun (WGS) entry which is preliminary data.</text>
</comment>
<evidence type="ECO:0000313" key="2">
    <source>
        <dbReference type="EMBL" id="MBT9315804.1"/>
    </source>
</evidence>
<proteinExistence type="predicted"/>
<feature type="domain" description="Polysaccharide pyruvyl transferase" evidence="1">
    <location>
        <begin position="174"/>
        <end position="369"/>
    </location>
</feature>